<comment type="caution">
    <text evidence="5">The sequence shown here is derived from an EMBL/GenBank/DDBJ whole genome shotgun (WGS) entry which is preliminary data.</text>
</comment>
<sequence length="310" mass="33753">MLTGRVPDDGRAYLAAAAGDSPFAPGTPLEPGLALVDPTPTWVYPDFPEEPAELLAADIPILYSGPDALVVDKPHGLPSTPNGRLLRATVQSLMRVRLREPELVAAHRLDRDTRGLLVLSRNPATRGFLQSQFQRREVEKTYQAMAPDIPEIGAQWQEVALPMLKVKDDPQVRVGSAAALPTQPTLSTQLKPQGRAKSTVTRIRKLATRRCVATSETNAAAGTAATAVYELQPRTGHTHQLRALMNHLGAPIYGDDTYPAYCPGTGALQLRAVVIELALVASEEKGAIKNRQRIAIERCLEDPWSQWNRG</sequence>
<protein>
    <recommendedName>
        <fullName evidence="2">RNA pseudouridylate synthase</fullName>
    </recommendedName>
    <alternativeName>
        <fullName evidence="3">RNA-uridine isomerase</fullName>
    </alternativeName>
</protein>
<dbReference type="Pfam" id="PF00849">
    <property type="entry name" value="PseudoU_synth_2"/>
    <property type="match status" value="1"/>
</dbReference>
<dbReference type="GeneID" id="301812053"/>
<dbReference type="Gene3D" id="3.30.2350.10">
    <property type="entry name" value="Pseudouridine synthase"/>
    <property type="match status" value="1"/>
</dbReference>
<dbReference type="SUPFAM" id="SSF55120">
    <property type="entry name" value="Pseudouridine synthase"/>
    <property type="match status" value="1"/>
</dbReference>
<dbReference type="GO" id="GO:0140098">
    <property type="term" value="F:catalytic activity, acting on RNA"/>
    <property type="evidence" value="ECO:0007669"/>
    <property type="project" value="UniProtKB-ARBA"/>
</dbReference>
<evidence type="ECO:0000256" key="1">
    <source>
        <dbReference type="ARBA" id="ARBA00000073"/>
    </source>
</evidence>
<dbReference type="PANTHER" id="PTHR21600">
    <property type="entry name" value="MITOCHONDRIAL RNA PSEUDOURIDINE SYNTHASE"/>
    <property type="match status" value="1"/>
</dbReference>
<dbReference type="GO" id="GO:0009982">
    <property type="term" value="F:pseudouridine synthase activity"/>
    <property type="evidence" value="ECO:0007669"/>
    <property type="project" value="InterPro"/>
</dbReference>
<name>A0A9X3M4L2_9CORY</name>
<accession>A0A9X3M4L2</accession>
<evidence type="ECO:0000256" key="3">
    <source>
        <dbReference type="ARBA" id="ARBA00033164"/>
    </source>
</evidence>
<dbReference type="InterPro" id="IPR020103">
    <property type="entry name" value="PsdUridine_synth_cat_dom_sf"/>
</dbReference>
<dbReference type="InterPro" id="IPR006145">
    <property type="entry name" value="PsdUridine_synth_RsuA/RluA"/>
</dbReference>
<organism evidence="5 6">
    <name type="scientific">Corynebacterium macclintockiae</name>
    <dbReference type="NCBI Taxonomy" id="2913501"/>
    <lineage>
        <taxon>Bacteria</taxon>
        <taxon>Bacillati</taxon>
        <taxon>Actinomycetota</taxon>
        <taxon>Actinomycetes</taxon>
        <taxon>Mycobacteriales</taxon>
        <taxon>Corynebacteriaceae</taxon>
        <taxon>Corynebacterium</taxon>
    </lineage>
</organism>
<evidence type="ECO:0000313" key="5">
    <source>
        <dbReference type="EMBL" id="MCZ9304080.1"/>
    </source>
</evidence>
<evidence type="ECO:0000259" key="4">
    <source>
        <dbReference type="Pfam" id="PF00849"/>
    </source>
</evidence>
<evidence type="ECO:0000256" key="2">
    <source>
        <dbReference type="ARBA" id="ARBA00031870"/>
    </source>
</evidence>
<dbReference type="AlphaFoldDB" id="A0A9X3M4L2"/>
<keyword evidence="6" id="KW-1185">Reference proteome</keyword>
<dbReference type="GO" id="GO:0000455">
    <property type="term" value="P:enzyme-directed rRNA pseudouridine synthesis"/>
    <property type="evidence" value="ECO:0007669"/>
    <property type="project" value="TreeGrafter"/>
</dbReference>
<dbReference type="Proteomes" id="UP001146505">
    <property type="component" value="Unassembled WGS sequence"/>
</dbReference>
<dbReference type="EMBL" id="JAKMUV010000001">
    <property type="protein sequence ID" value="MCZ9304080.1"/>
    <property type="molecule type" value="Genomic_DNA"/>
</dbReference>
<gene>
    <name evidence="5" type="ORF">L8U58_00750</name>
</gene>
<feature type="domain" description="Pseudouridine synthase RsuA/RluA-like" evidence="4">
    <location>
        <begin position="69"/>
        <end position="247"/>
    </location>
</feature>
<dbReference type="PANTHER" id="PTHR21600:SF84">
    <property type="entry name" value="PSEUDOURIDINE SYNTHASE RSUA_RLUA-LIKE DOMAIN-CONTAINING PROTEIN"/>
    <property type="match status" value="1"/>
</dbReference>
<dbReference type="GO" id="GO:0003723">
    <property type="term" value="F:RNA binding"/>
    <property type="evidence" value="ECO:0007669"/>
    <property type="project" value="InterPro"/>
</dbReference>
<reference evidence="5" key="1">
    <citation type="submission" date="2022-02" db="EMBL/GenBank/DDBJ databases">
        <title>Corynebacterium sp. from urogenital microbiome.</title>
        <authorList>
            <person name="Cappelli E.A."/>
            <person name="Ribeiro T.G."/>
            <person name="Peixe L."/>
        </authorList>
    </citation>
    <scope>NUCLEOTIDE SEQUENCE</scope>
    <source>
        <strain evidence="5">C9Ua_112</strain>
    </source>
</reference>
<comment type="catalytic activity">
    <reaction evidence="1">
        <text>a uridine in RNA = a pseudouridine in RNA</text>
        <dbReference type="Rhea" id="RHEA:48348"/>
        <dbReference type="Rhea" id="RHEA-COMP:12068"/>
        <dbReference type="Rhea" id="RHEA-COMP:12069"/>
        <dbReference type="ChEBI" id="CHEBI:65314"/>
        <dbReference type="ChEBI" id="CHEBI:65315"/>
    </reaction>
</comment>
<proteinExistence type="predicted"/>
<evidence type="ECO:0000313" key="6">
    <source>
        <dbReference type="Proteomes" id="UP001146505"/>
    </source>
</evidence>
<dbReference type="RefSeq" id="WP_269954479.1">
    <property type="nucleotide sequence ID" value="NZ_JAKMUV010000001.1"/>
</dbReference>
<dbReference type="InterPro" id="IPR050188">
    <property type="entry name" value="RluA_PseudoU_synthase"/>
</dbReference>